<proteinExistence type="predicted"/>
<protein>
    <submittedName>
        <fullName evidence="1">Uncharacterized protein</fullName>
    </submittedName>
</protein>
<keyword evidence="2" id="KW-1185">Reference proteome</keyword>
<evidence type="ECO:0000313" key="2">
    <source>
        <dbReference type="Proteomes" id="UP001497444"/>
    </source>
</evidence>
<dbReference type="EMBL" id="OZ020102">
    <property type="protein sequence ID" value="CAK9276250.1"/>
    <property type="molecule type" value="Genomic_DNA"/>
</dbReference>
<sequence length="127" mass="14110">MCDTSALLLLKKDDITSLKQHHEAECCEEKTDEIMAVQIADGSNMPTFEVPRDNEVQSEHLKNMKGDKEWLELVKADVLDYTAMLAAVDGMKVCSIGVFHTACPVTGNITDPKDWYCFAKTKAEKAA</sequence>
<dbReference type="Proteomes" id="UP001497444">
    <property type="component" value="Chromosome 7"/>
</dbReference>
<accession>A0ABP0XF85</accession>
<evidence type="ECO:0000313" key="1">
    <source>
        <dbReference type="EMBL" id="CAK9276250.1"/>
    </source>
</evidence>
<name>A0ABP0XF85_9BRYO</name>
<dbReference type="Gene3D" id="3.40.50.720">
    <property type="entry name" value="NAD(P)-binding Rossmann-like Domain"/>
    <property type="match status" value="1"/>
</dbReference>
<gene>
    <name evidence="1" type="ORF">CSSPJE1EN1_LOCUS21728</name>
</gene>
<organism evidence="1 2">
    <name type="scientific">Sphagnum jensenii</name>
    <dbReference type="NCBI Taxonomy" id="128206"/>
    <lineage>
        <taxon>Eukaryota</taxon>
        <taxon>Viridiplantae</taxon>
        <taxon>Streptophyta</taxon>
        <taxon>Embryophyta</taxon>
        <taxon>Bryophyta</taxon>
        <taxon>Sphagnophytina</taxon>
        <taxon>Sphagnopsida</taxon>
        <taxon>Sphagnales</taxon>
        <taxon>Sphagnaceae</taxon>
        <taxon>Sphagnum</taxon>
    </lineage>
</organism>
<reference evidence="1" key="1">
    <citation type="submission" date="2024-02" db="EMBL/GenBank/DDBJ databases">
        <authorList>
            <consortium name="ELIXIR-Norway"/>
            <consortium name="Elixir Norway"/>
        </authorList>
    </citation>
    <scope>NUCLEOTIDE SEQUENCE</scope>
</reference>